<evidence type="ECO:0000313" key="1">
    <source>
        <dbReference type="EMBL" id="KAI5676107.1"/>
    </source>
</evidence>
<name>A0ACC0BU40_CATRO</name>
<proteinExistence type="predicted"/>
<comment type="caution">
    <text evidence="1">The sequence shown here is derived from an EMBL/GenBank/DDBJ whole genome shotgun (WGS) entry which is preliminary data.</text>
</comment>
<dbReference type="Proteomes" id="UP001060085">
    <property type="component" value="Linkage Group LG02"/>
</dbReference>
<evidence type="ECO:0000313" key="2">
    <source>
        <dbReference type="Proteomes" id="UP001060085"/>
    </source>
</evidence>
<sequence>MTLQFDSRPRLLTARTNCGTEWPEIYLKSSPAVPSSCLPTRVRSLIGVQRLWSSEKPEVGHLRSLGPNRSKTPPSSSESLEGLKLVATVNSDGDQNGKCHANSENEAAGSREFLKGRLVLSPLRKKKKEKIQEIATFGSWTGLVGADDISGRNKLGVDVASKPKTMMVPGCHMVVVTLTLDPEEGVNVCQMALHYALSCNCQFASMLRHNVNAWVNRDLSLIPFLFILSVSSCLWQSRSPQNGCSMLAALVVGNWMACFCGKGLIWISPLKAASAVAVVNVSLAGSLNFSSPKARKRFEFYTHGERAKYLIIGCDDVPLFQIAIRREICKTESLLGNPDGNSEIRKLWSASSCSCMRLGMQPCQSLSLA</sequence>
<protein>
    <submittedName>
        <fullName evidence="1">Uncharacterized protein</fullName>
    </submittedName>
</protein>
<keyword evidence="2" id="KW-1185">Reference proteome</keyword>
<reference evidence="2" key="1">
    <citation type="journal article" date="2023" name="Nat. Plants">
        <title>Single-cell RNA sequencing provides a high-resolution roadmap for understanding the multicellular compartmentation of specialized metabolism.</title>
        <authorList>
            <person name="Sun S."/>
            <person name="Shen X."/>
            <person name="Li Y."/>
            <person name="Li Y."/>
            <person name="Wang S."/>
            <person name="Li R."/>
            <person name="Zhang H."/>
            <person name="Shen G."/>
            <person name="Guo B."/>
            <person name="Wei J."/>
            <person name="Xu J."/>
            <person name="St-Pierre B."/>
            <person name="Chen S."/>
            <person name="Sun C."/>
        </authorList>
    </citation>
    <scope>NUCLEOTIDE SEQUENCE [LARGE SCALE GENOMIC DNA]</scope>
</reference>
<accession>A0ACC0BU40</accession>
<gene>
    <name evidence="1" type="ORF">M9H77_07057</name>
</gene>
<organism evidence="1 2">
    <name type="scientific">Catharanthus roseus</name>
    <name type="common">Madagascar periwinkle</name>
    <name type="synonym">Vinca rosea</name>
    <dbReference type="NCBI Taxonomy" id="4058"/>
    <lineage>
        <taxon>Eukaryota</taxon>
        <taxon>Viridiplantae</taxon>
        <taxon>Streptophyta</taxon>
        <taxon>Embryophyta</taxon>
        <taxon>Tracheophyta</taxon>
        <taxon>Spermatophyta</taxon>
        <taxon>Magnoliopsida</taxon>
        <taxon>eudicotyledons</taxon>
        <taxon>Gunneridae</taxon>
        <taxon>Pentapetalae</taxon>
        <taxon>asterids</taxon>
        <taxon>lamiids</taxon>
        <taxon>Gentianales</taxon>
        <taxon>Apocynaceae</taxon>
        <taxon>Rauvolfioideae</taxon>
        <taxon>Vinceae</taxon>
        <taxon>Catharanthinae</taxon>
        <taxon>Catharanthus</taxon>
    </lineage>
</organism>
<dbReference type="EMBL" id="CM044702">
    <property type="protein sequence ID" value="KAI5676107.1"/>
    <property type="molecule type" value="Genomic_DNA"/>
</dbReference>